<dbReference type="EMBL" id="CAMGYJ010000011">
    <property type="protein sequence ID" value="CAI0560082.1"/>
    <property type="molecule type" value="Genomic_DNA"/>
</dbReference>
<dbReference type="AlphaFoldDB" id="A0AAV0RUS6"/>
<gene>
    <name evidence="1" type="ORF">LITE_LOCUS49527</name>
</gene>
<protein>
    <submittedName>
        <fullName evidence="1">Uncharacterized protein</fullName>
    </submittedName>
</protein>
<name>A0AAV0RUS6_9ROSI</name>
<keyword evidence="2" id="KW-1185">Reference proteome</keyword>
<dbReference type="Proteomes" id="UP001154282">
    <property type="component" value="Unassembled WGS sequence"/>
</dbReference>
<accession>A0AAV0RUS6</accession>
<comment type="caution">
    <text evidence="1">The sequence shown here is derived from an EMBL/GenBank/DDBJ whole genome shotgun (WGS) entry which is preliminary data.</text>
</comment>
<sequence>MFQTSFSEWKENVEFTLGVLDLDMALTIDKPPSITNTSTDDEKTLFKAWEKSDRLSVYVFTYDNC</sequence>
<evidence type="ECO:0000313" key="2">
    <source>
        <dbReference type="Proteomes" id="UP001154282"/>
    </source>
</evidence>
<proteinExistence type="predicted"/>
<organism evidence="1 2">
    <name type="scientific">Linum tenue</name>
    <dbReference type="NCBI Taxonomy" id="586396"/>
    <lineage>
        <taxon>Eukaryota</taxon>
        <taxon>Viridiplantae</taxon>
        <taxon>Streptophyta</taxon>
        <taxon>Embryophyta</taxon>
        <taxon>Tracheophyta</taxon>
        <taxon>Spermatophyta</taxon>
        <taxon>Magnoliopsida</taxon>
        <taxon>eudicotyledons</taxon>
        <taxon>Gunneridae</taxon>
        <taxon>Pentapetalae</taxon>
        <taxon>rosids</taxon>
        <taxon>fabids</taxon>
        <taxon>Malpighiales</taxon>
        <taxon>Linaceae</taxon>
        <taxon>Linum</taxon>
    </lineage>
</organism>
<reference evidence="1" key="1">
    <citation type="submission" date="2022-08" db="EMBL/GenBank/DDBJ databases">
        <authorList>
            <person name="Gutierrez-Valencia J."/>
        </authorList>
    </citation>
    <scope>NUCLEOTIDE SEQUENCE</scope>
</reference>
<evidence type="ECO:0000313" key="1">
    <source>
        <dbReference type="EMBL" id="CAI0560082.1"/>
    </source>
</evidence>